<evidence type="ECO:0000313" key="2">
    <source>
        <dbReference type="EMBL" id="ARE21685.1"/>
    </source>
</evidence>
<proteinExistence type="predicted"/>
<dbReference type="PANTHER" id="PTHR43581">
    <property type="entry name" value="ATP/GTP PHOSPHATASE"/>
    <property type="match status" value="1"/>
</dbReference>
<name>A0A1V0P4K0_LACLL</name>
<gene>
    <name evidence="2" type="ORF">LLUC06_2143</name>
</gene>
<evidence type="ECO:0000313" key="3">
    <source>
        <dbReference type="Proteomes" id="UP000192095"/>
    </source>
</evidence>
<organism evidence="2 3">
    <name type="scientific">Lactococcus lactis subsp. lactis</name>
    <name type="common">Streptococcus lactis</name>
    <dbReference type="NCBI Taxonomy" id="1360"/>
    <lineage>
        <taxon>Bacteria</taxon>
        <taxon>Bacillati</taxon>
        <taxon>Bacillota</taxon>
        <taxon>Bacilli</taxon>
        <taxon>Lactobacillales</taxon>
        <taxon>Streptococcaceae</taxon>
        <taxon>Lactococcus</taxon>
    </lineage>
</organism>
<dbReference type="Proteomes" id="UP000192095">
    <property type="component" value="Chromosome"/>
</dbReference>
<accession>A0A1V0P4K0</accession>
<dbReference type="GO" id="GO:0005524">
    <property type="term" value="F:ATP binding"/>
    <property type="evidence" value="ECO:0007669"/>
    <property type="project" value="InterPro"/>
</dbReference>
<dbReference type="InterPro" id="IPR003959">
    <property type="entry name" value="ATPase_AAA_core"/>
</dbReference>
<dbReference type="PANTHER" id="PTHR43581:SF4">
    <property type="entry name" value="ATP_GTP PHOSPHATASE"/>
    <property type="match status" value="1"/>
</dbReference>
<dbReference type="EMBL" id="CP015902">
    <property type="protein sequence ID" value="ARE21685.1"/>
    <property type="molecule type" value="Genomic_DNA"/>
</dbReference>
<dbReference type="GO" id="GO:0016887">
    <property type="term" value="F:ATP hydrolysis activity"/>
    <property type="evidence" value="ECO:0007669"/>
    <property type="project" value="InterPro"/>
</dbReference>
<dbReference type="InterPro" id="IPR051396">
    <property type="entry name" value="Bact_Antivir_Def_Nuclease"/>
</dbReference>
<dbReference type="InterPro" id="IPR027417">
    <property type="entry name" value="P-loop_NTPase"/>
</dbReference>
<reference evidence="2 3" key="1">
    <citation type="journal article" date="2017" name="BMC Genomics">
        <title>Comparative and functional genomics of the Lactococcus lactis taxon; insights into evolution and niche adaptation.</title>
        <authorList>
            <person name="Kelleher P."/>
            <person name="Bottacini F."/>
            <person name="Mahony J."/>
            <person name="Kilcawley K.N."/>
            <person name="van Sinderen D."/>
        </authorList>
    </citation>
    <scope>NUCLEOTIDE SEQUENCE [LARGE SCALE GENOMIC DNA]</scope>
    <source>
        <strain evidence="2 3">UC06</strain>
    </source>
</reference>
<feature type="domain" description="ATPase AAA-type core" evidence="1">
    <location>
        <begin position="30"/>
        <end position="314"/>
    </location>
</feature>
<dbReference type="Gene3D" id="3.40.50.300">
    <property type="entry name" value="P-loop containing nucleotide triphosphate hydrolases"/>
    <property type="match status" value="1"/>
</dbReference>
<sequence>MNKITIKKVTISNFRSFKNKCNSIDEINNLNMFTGKNNAGKTNVLRAINLFFNPSNYDPQIDMNAIKKITGGASKQPKIEIKFEESQNELKSLSYTIILDLNQEKDYYKLKGKEEISKLSSSKKISDYLSKNFKCVYLSTTDEEISQQAYKVVNDMILQYYKKRNREIRKTIGDFENQYKTLVSTFENNIFGLEQEISEQFEIFKSSNIKIEPHLKIESNTNVSDFLLENIKLELDDAYSQAINTKGAGIQRTSLILLTFFLLNQIYTNVNKIILLDEPEAFLYPLIINELKKTIEKSIKDNEESQIFLTSHSREFIPEINNPEYSFYNIDQILKTVEYARSKNDTDINKYSTINKFDKKIKNEVLKNYGLLDDIDDYEDIIVCEGMTDKNYLVKILEEKDFRPQIRFQRYSNDTKEFDYSSFPKGASSIVPILIYLDRISNVDRKVFVLIDGDDEGKRVSRQINPNEYKHLTIEKYVIPDKKEIEDIVFSKEDFIDRICTFSVKLMDKRREYSEAINKREVSVIKATKDFITGNGIVEDVQNLKRLISRNLEQVNVQKEPLLSKLESFFYNK</sequence>
<dbReference type="RefSeq" id="WP_158620883.1">
    <property type="nucleotide sequence ID" value="NZ_CP015902.2"/>
</dbReference>
<dbReference type="Pfam" id="PF13304">
    <property type="entry name" value="AAA_21"/>
    <property type="match status" value="1"/>
</dbReference>
<dbReference type="SUPFAM" id="SSF52540">
    <property type="entry name" value="P-loop containing nucleoside triphosphate hydrolases"/>
    <property type="match status" value="1"/>
</dbReference>
<evidence type="ECO:0000259" key="1">
    <source>
        <dbReference type="Pfam" id="PF13304"/>
    </source>
</evidence>
<dbReference type="AlphaFoldDB" id="A0A1V0P4K0"/>
<protein>
    <submittedName>
        <fullName evidence="2">AAA family ATPase</fullName>
    </submittedName>
</protein>